<keyword evidence="1" id="KW-0175">Coiled coil</keyword>
<dbReference type="PhylomeDB" id="T1JLS3"/>
<dbReference type="HOGENOM" id="CLU_009375_0_0_1"/>
<dbReference type="GO" id="GO:0032991">
    <property type="term" value="C:protein-containing complex"/>
    <property type="evidence" value="ECO:0007669"/>
    <property type="project" value="UniProtKB-ARBA"/>
</dbReference>
<dbReference type="EMBL" id="JH432107">
    <property type="status" value="NOT_ANNOTATED_CDS"/>
    <property type="molecule type" value="Genomic_DNA"/>
</dbReference>
<evidence type="ECO:0000313" key="2">
    <source>
        <dbReference type="EnsemblMetazoa" id="SMAR014803-PA"/>
    </source>
</evidence>
<dbReference type="GO" id="GO:0000323">
    <property type="term" value="C:lytic vacuole"/>
    <property type="evidence" value="ECO:0007669"/>
    <property type="project" value="TreeGrafter"/>
</dbReference>
<dbReference type="InterPro" id="IPR018791">
    <property type="entry name" value="UV_resistance/autophagy_Atg14"/>
</dbReference>
<evidence type="ECO:0000256" key="1">
    <source>
        <dbReference type="ARBA" id="ARBA00023054"/>
    </source>
</evidence>
<dbReference type="OMA" id="CTAQREL"/>
<dbReference type="GO" id="GO:0005768">
    <property type="term" value="C:endosome"/>
    <property type="evidence" value="ECO:0007669"/>
    <property type="project" value="TreeGrafter"/>
</dbReference>
<proteinExistence type="predicted"/>
<dbReference type="GO" id="GO:0035493">
    <property type="term" value="P:SNARE complex assembly"/>
    <property type="evidence" value="ECO:0007669"/>
    <property type="project" value="TreeGrafter"/>
</dbReference>
<reference evidence="3" key="1">
    <citation type="submission" date="2011-05" db="EMBL/GenBank/DDBJ databases">
        <authorList>
            <person name="Richards S.R."/>
            <person name="Qu J."/>
            <person name="Jiang H."/>
            <person name="Jhangiani S.N."/>
            <person name="Agravi P."/>
            <person name="Goodspeed R."/>
            <person name="Gross S."/>
            <person name="Mandapat C."/>
            <person name="Jackson L."/>
            <person name="Mathew T."/>
            <person name="Pu L."/>
            <person name="Thornton R."/>
            <person name="Saada N."/>
            <person name="Wilczek-Boney K.B."/>
            <person name="Lee S."/>
            <person name="Kovar C."/>
            <person name="Wu Y."/>
            <person name="Scherer S.E."/>
            <person name="Worley K.C."/>
            <person name="Muzny D.M."/>
            <person name="Gibbs R."/>
        </authorList>
    </citation>
    <scope>NUCLEOTIDE SEQUENCE</scope>
    <source>
        <strain evidence="3">Brora</strain>
    </source>
</reference>
<keyword evidence="3" id="KW-1185">Reference proteome</keyword>
<accession>T1JLS3</accession>
<evidence type="ECO:0000313" key="3">
    <source>
        <dbReference type="Proteomes" id="UP000014500"/>
    </source>
</evidence>
<dbReference type="Pfam" id="PF10186">
    <property type="entry name" value="ATG14"/>
    <property type="match status" value="1"/>
</dbReference>
<dbReference type="Proteomes" id="UP000014500">
    <property type="component" value="Unassembled WGS sequence"/>
</dbReference>
<protein>
    <recommendedName>
        <fullName evidence="4">UV radiation resistance-associated gene protein</fullName>
    </recommendedName>
</protein>
<dbReference type="AlphaFoldDB" id="T1JLS3"/>
<sequence length="419" mass="48826">MALVDTTLRESQTRLCTQQHRLRHLQSISACNVQACEDCCHLHFTMHLNETSPDFYASERCSDLVSPKWRNFDVSQFPEFINTSISSVVVRIWCQHGINDHVIIEWTVNFSGLQFIGEQIMKNDRKYKPNTIVLRMHNYYYTDPTCLQFLSPSKQSEKIELLKSVLVERQLVRNSYSVSSLQRIHTIQRAIKQTQASIWRTRSRINERLQDVQMNEEKRADKEYLRMFLGTLRSQMQHQKNILTHQREQLSRLIGVVHDRSYELVKNREALRIDRDNYCDTRIQNGQSKELLLKTNAELALRRTKLISELPYIYPINEIDSTYAVNSIKIDPAKLSCLSQSAEVVNKGLTICNVFLPNSEELIGHDETKITAALGYVVHLVLMIAEILDVPLRYPVRHIGSRSKIYNHILDTIPEKEQE</sequence>
<dbReference type="EnsemblMetazoa" id="SMAR014803-RA">
    <property type="protein sequence ID" value="SMAR014803-PA"/>
    <property type="gene ID" value="SMAR014803"/>
</dbReference>
<reference evidence="2" key="2">
    <citation type="submission" date="2015-02" db="UniProtKB">
        <authorList>
            <consortium name="EnsemblMetazoa"/>
        </authorList>
    </citation>
    <scope>IDENTIFICATION</scope>
</reference>
<dbReference type="PANTHER" id="PTHR15157:SF5">
    <property type="entry name" value="UV RADIATION RESISTANCE-ASSOCIATED GENE PROTEIN"/>
    <property type="match status" value="1"/>
</dbReference>
<organism evidence="2 3">
    <name type="scientific">Strigamia maritima</name>
    <name type="common">European centipede</name>
    <name type="synonym">Geophilus maritimus</name>
    <dbReference type="NCBI Taxonomy" id="126957"/>
    <lineage>
        <taxon>Eukaryota</taxon>
        <taxon>Metazoa</taxon>
        <taxon>Ecdysozoa</taxon>
        <taxon>Arthropoda</taxon>
        <taxon>Myriapoda</taxon>
        <taxon>Chilopoda</taxon>
        <taxon>Pleurostigmophora</taxon>
        <taxon>Geophilomorpha</taxon>
        <taxon>Linotaeniidae</taxon>
        <taxon>Strigamia</taxon>
    </lineage>
</organism>
<dbReference type="GO" id="GO:0000149">
    <property type="term" value="F:SNARE binding"/>
    <property type="evidence" value="ECO:0007669"/>
    <property type="project" value="TreeGrafter"/>
</dbReference>
<evidence type="ECO:0008006" key="4">
    <source>
        <dbReference type="Google" id="ProtNLM"/>
    </source>
</evidence>
<name>T1JLS3_STRMM</name>
<dbReference type="eggNOG" id="KOG2896">
    <property type="taxonomic scope" value="Eukaryota"/>
</dbReference>
<dbReference type="STRING" id="126957.T1JLS3"/>
<dbReference type="PANTHER" id="PTHR15157">
    <property type="entry name" value="UV RADIATION RESISTANCE-ASSOCIATED GENE PROTEIN"/>
    <property type="match status" value="1"/>
</dbReference>